<evidence type="ECO:0000313" key="2">
    <source>
        <dbReference type="Proteomes" id="UP000299102"/>
    </source>
</evidence>
<gene>
    <name evidence="1" type="ORF">EVAR_61302_1</name>
</gene>
<dbReference type="Proteomes" id="UP000299102">
    <property type="component" value="Unassembled WGS sequence"/>
</dbReference>
<comment type="caution">
    <text evidence="1">The sequence shown here is derived from an EMBL/GenBank/DDBJ whole genome shotgun (WGS) entry which is preliminary data.</text>
</comment>
<dbReference type="EMBL" id="BGZK01000872">
    <property type="protein sequence ID" value="GBP63562.1"/>
    <property type="molecule type" value="Genomic_DNA"/>
</dbReference>
<organism evidence="1 2">
    <name type="scientific">Eumeta variegata</name>
    <name type="common">Bagworm moth</name>
    <name type="synonym">Eumeta japonica</name>
    <dbReference type="NCBI Taxonomy" id="151549"/>
    <lineage>
        <taxon>Eukaryota</taxon>
        <taxon>Metazoa</taxon>
        <taxon>Ecdysozoa</taxon>
        <taxon>Arthropoda</taxon>
        <taxon>Hexapoda</taxon>
        <taxon>Insecta</taxon>
        <taxon>Pterygota</taxon>
        <taxon>Neoptera</taxon>
        <taxon>Endopterygota</taxon>
        <taxon>Lepidoptera</taxon>
        <taxon>Glossata</taxon>
        <taxon>Ditrysia</taxon>
        <taxon>Tineoidea</taxon>
        <taxon>Psychidae</taxon>
        <taxon>Oiketicinae</taxon>
        <taxon>Eumeta</taxon>
    </lineage>
</organism>
<reference evidence="1 2" key="1">
    <citation type="journal article" date="2019" name="Commun. Biol.">
        <title>The bagworm genome reveals a unique fibroin gene that provides high tensile strength.</title>
        <authorList>
            <person name="Kono N."/>
            <person name="Nakamura H."/>
            <person name="Ohtoshi R."/>
            <person name="Tomita M."/>
            <person name="Numata K."/>
            <person name="Arakawa K."/>
        </authorList>
    </citation>
    <scope>NUCLEOTIDE SEQUENCE [LARGE SCALE GENOMIC DNA]</scope>
</reference>
<sequence>MAAIRHTTTRVSCLGTWVNFARARASKKVHRKFRSLRYGFNVGLGNYLITGAFLRPHPPDKGDDCKVNQRAFSTYKKPGEPKVVIQARKTHES</sequence>
<keyword evidence="2" id="KW-1185">Reference proteome</keyword>
<dbReference type="AlphaFoldDB" id="A0A4C1XKP2"/>
<evidence type="ECO:0000313" key="1">
    <source>
        <dbReference type="EMBL" id="GBP63562.1"/>
    </source>
</evidence>
<protein>
    <submittedName>
        <fullName evidence="1">Uncharacterized protein</fullName>
    </submittedName>
</protein>
<name>A0A4C1XKP2_EUMVA</name>
<proteinExistence type="predicted"/>
<accession>A0A4C1XKP2</accession>